<reference evidence="2" key="2">
    <citation type="submission" date="2024-06" db="EMBL/GenBank/DDBJ databases">
        <authorList>
            <person name="Plum-Jensen L.E."/>
            <person name="Schramm A."/>
            <person name="Marshall I.P.G."/>
        </authorList>
    </citation>
    <scope>NUCLEOTIDE SEQUENCE</scope>
    <source>
        <strain evidence="2">Rat1</strain>
    </source>
</reference>
<dbReference type="EMBL" id="CP159373">
    <property type="protein sequence ID" value="XCN72289.1"/>
    <property type="molecule type" value="Genomic_DNA"/>
</dbReference>
<gene>
    <name evidence="2" type="ORF">Q3M24_18595</name>
</gene>
<feature type="domain" description="Sulfatase-modifying factor enzyme-like" evidence="1">
    <location>
        <begin position="5"/>
        <end position="156"/>
    </location>
</feature>
<dbReference type="PANTHER" id="PTHR23150">
    <property type="entry name" value="SULFATASE MODIFYING FACTOR 1, 2"/>
    <property type="match status" value="1"/>
</dbReference>
<dbReference type="InterPro" id="IPR005532">
    <property type="entry name" value="SUMF_dom"/>
</dbReference>
<reference evidence="2" key="1">
    <citation type="journal article" date="2024" name="Syst. Appl. Microbiol.">
        <title>First single-strain enrichments of Electrothrix cable bacteria, description of E. aestuarii sp. nov. and E. rattekaaiensis sp. nov., and proposal of a cable bacteria taxonomy following the rules of the SeqCode.</title>
        <authorList>
            <person name="Plum-Jensen L.E."/>
            <person name="Schramm A."/>
            <person name="Marshall I.P.G."/>
        </authorList>
    </citation>
    <scope>NUCLEOTIDE SEQUENCE</scope>
    <source>
        <strain evidence="2">Rat1</strain>
    </source>
</reference>
<name>A0AAU8LSL1_9BACT</name>
<dbReference type="InterPro" id="IPR016187">
    <property type="entry name" value="CTDL_fold"/>
</dbReference>
<dbReference type="SUPFAM" id="SSF56436">
    <property type="entry name" value="C-type lectin-like"/>
    <property type="match status" value="1"/>
</dbReference>
<dbReference type="KEGG" id="eaj:Q3M24_18595"/>
<organism evidence="2">
    <name type="scientific">Candidatus Electrothrix aestuarii</name>
    <dbReference type="NCBI Taxonomy" id="3062594"/>
    <lineage>
        <taxon>Bacteria</taxon>
        <taxon>Pseudomonadati</taxon>
        <taxon>Thermodesulfobacteriota</taxon>
        <taxon>Desulfobulbia</taxon>
        <taxon>Desulfobulbales</taxon>
        <taxon>Desulfobulbaceae</taxon>
        <taxon>Candidatus Electrothrix</taxon>
    </lineage>
</organism>
<protein>
    <submittedName>
        <fullName evidence="2">Formylglycine-generating enzyme family protein</fullName>
    </submittedName>
</protein>
<dbReference type="PANTHER" id="PTHR23150:SF19">
    <property type="entry name" value="FORMYLGLYCINE-GENERATING ENZYME"/>
    <property type="match status" value="1"/>
</dbReference>
<dbReference type="AlphaFoldDB" id="A0AAU8LSL1"/>
<proteinExistence type="predicted"/>
<dbReference type="InterPro" id="IPR042095">
    <property type="entry name" value="SUMF_sf"/>
</dbReference>
<dbReference type="GO" id="GO:0120147">
    <property type="term" value="F:formylglycine-generating oxidase activity"/>
    <property type="evidence" value="ECO:0007669"/>
    <property type="project" value="TreeGrafter"/>
</dbReference>
<dbReference type="InterPro" id="IPR051043">
    <property type="entry name" value="Sulfatase_Mod_Factor_Kinase"/>
</dbReference>
<evidence type="ECO:0000313" key="2">
    <source>
        <dbReference type="EMBL" id="XCN72289.1"/>
    </source>
</evidence>
<dbReference type="Gene3D" id="3.90.1580.10">
    <property type="entry name" value="paralog of FGE (formylglycine-generating enzyme)"/>
    <property type="match status" value="1"/>
</dbReference>
<sequence>MMLRWIEPGTFMMGSPKDEPERDNDETLHQVTLSEDFWLGATTVTQELWQAVTGENPSEFKGAQRPVERVSWEDAQRFMEQLNKEIPGLELELPTEAQWEYACRAGTVTPFFFGGKVSTDQVNYDGNYPYGDGEKGEYRKETVDVKDLPCNDWGICTRCTAMFGNGAGTGLVSIRSRRRLIL</sequence>
<evidence type="ECO:0000259" key="1">
    <source>
        <dbReference type="Pfam" id="PF03781"/>
    </source>
</evidence>
<dbReference type="Pfam" id="PF03781">
    <property type="entry name" value="FGE-sulfatase"/>
    <property type="match status" value="1"/>
</dbReference>
<accession>A0AAU8LSL1</accession>